<dbReference type="PRINTS" id="PR01000">
    <property type="entry name" value="SREBPS2PTASE"/>
</dbReference>
<keyword evidence="8" id="KW-0645">Protease</keyword>
<evidence type="ECO:0000259" key="7">
    <source>
        <dbReference type="Pfam" id="PF17820"/>
    </source>
</evidence>
<organism evidence="8 9">
    <name type="scientific">Methanogenium marinum</name>
    <dbReference type="NCBI Taxonomy" id="348610"/>
    <lineage>
        <taxon>Archaea</taxon>
        <taxon>Methanobacteriati</taxon>
        <taxon>Methanobacteriota</taxon>
        <taxon>Stenosarchaea group</taxon>
        <taxon>Methanomicrobia</taxon>
        <taxon>Methanomicrobiales</taxon>
        <taxon>Methanomicrobiaceae</taxon>
        <taxon>Methanogenium</taxon>
    </lineage>
</organism>
<feature type="transmembrane region" description="Helical" evidence="5">
    <location>
        <begin position="112"/>
        <end position="133"/>
    </location>
</feature>
<dbReference type="AlphaFoldDB" id="A0A9Q4KQY2"/>
<feature type="transmembrane region" description="Helical" evidence="5">
    <location>
        <begin position="405"/>
        <end position="431"/>
    </location>
</feature>
<dbReference type="InterPro" id="IPR008915">
    <property type="entry name" value="Peptidase_M50"/>
</dbReference>
<feature type="domain" description="PDZ" evidence="7">
    <location>
        <begin position="213"/>
        <end position="261"/>
    </location>
</feature>
<evidence type="ECO:0000313" key="8">
    <source>
        <dbReference type="EMBL" id="MDE4907052.1"/>
    </source>
</evidence>
<sequence length="432" mass="47542">MEWLLIGIIAVIVYALVAGIIKYAHLWEDHVTFYGPILALKTEKVGFFDFFRRQTRFWRGYGTLGAILVVVISVLMSALLLLAVYNSMINPPSPVGIYEPQNILAIPGLNDFIPITIAVIIGFFVTLVVHEFGHAILCRVEDIRVKSTGILFAVIPIGAFVEPDEEEVENAPRSSKIRMYGAGITNNIVVALICFAAIVILMGMITPSSTPMIQAVYEDYPADIAGINPDSVIYAVDGVIVNSVTDVSDILQTTTPGDTLTVTTLEDGVHSDYTLILAEWPAELNNTSTGFMGVVYYSPESAQLVFNNLIKSPLGPLLLLYVPINTVIEDDSLNLGILAFDVSYVDVWEVPFSGFWGVIQIFFWTFWFNMAVGTFNALPFIPLDGGYIMREGVARFFEKRGRGDLVSIVVSIISSCMIAVILLLLIIPYLFG</sequence>
<dbReference type="Pfam" id="PF17820">
    <property type="entry name" value="PDZ_6"/>
    <property type="match status" value="1"/>
</dbReference>
<evidence type="ECO:0000256" key="5">
    <source>
        <dbReference type="SAM" id="Phobius"/>
    </source>
</evidence>
<accession>A0A9Q4KQY2</accession>
<dbReference type="GO" id="GO:0005737">
    <property type="term" value="C:cytoplasm"/>
    <property type="evidence" value="ECO:0007669"/>
    <property type="project" value="TreeGrafter"/>
</dbReference>
<dbReference type="GO" id="GO:0016020">
    <property type="term" value="C:membrane"/>
    <property type="evidence" value="ECO:0007669"/>
    <property type="project" value="InterPro"/>
</dbReference>
<feature type="domain" description="Peptidase M50" evidence="6">
    <location>
        <begin position="119"/>
        <end position="415"/>
    </location>
</feature>
<name>A0A9Q4KQY2_9EURY</name>
<reference evidence="8" key="1">
    <citation type="submission" date="2022-01" db="EMBL/GenBank/DDBJ databases">
        <title>Draft genome of Methanogenium marinum DSM 15558.</title>
        <authorList>
            <person name="Chen S.-C."/>
            <person name="You Y.-T."/>
        </authorList>
    </citation>
    <scope>NUCLEOTIDE SEQUENCE</scope>
    <source>
        <strain evidence="8">DSM 15558</strain>
    </source>
</reference>
<dbReference type="PANTHER" id="PTHR13325:SF3">
    <property type="entry name" value="MEMBRANE-BOUND TRANSCRIPTION FACTOR SITE-2 PROTEASE"/>
    <property type="match status" value="1"/>
</dbReference>
<dbReference type="Pfam" id="PF02163">
    <property type="entry name" value="Peptidase_M50"/>
    <property type="match status" value="1"/>
</dbReference>
<feature type="transmembrane region" description="Helical" evidence="5">
    <location>
        <begin position="6"/>
        <end position="24"/>
    </location>
</feature>
<keyword evidence="3 5" id="KW-1133">Transmembrane helix</keyword>
<keyword evidence="4 5" id="KW-0472">Membrane</keyword>
<dbReference type="Proteomes" id="UP001143747">
    <property type="component" value="Unassembled WGS sequence"/>
</dbReference>
<dbReference type="GO" id="GO:0031293">
    <property type="term" value="P:membrane protein intracellular domain proteolysis"/>
    <property type="evidence" value="ECO:0007669"/>
    <property type="project" value="TreeGrafter"/>
</dbReference>
<evidence type="ECO:0000256" key="3">
    <source>
        <dbReference type="ARBA" id="ARBA00022989"/>
    </source>
</evidence>
<dbReference type="SUPFAM" id="SSF50156">
    <property type="entry name" value="PDZ domain-like"/>
    <property type="match status" value="1"/>
</dbReference>
<dbReference type="InterPro" id="IPR036034">
    <property type="entry name" value="PDZ_sf"/>
</dbReference>
<feature type="transmembrane region" description="Helical" evidence="5">
    <location>
        <begin position="61"/>
        <end position="85"/>
    </location>
</feature>
<evidence type="ECO:0000256" key="2">
    <source>
        <dbReference type="ARBA" id="ARBA00022692"/>
    </source>
</evidence>
<protein>
    <submittedName>
        <fullName evidence="8">Site-2 protease family protein</fullName>
    </submittedName>
</protein>
<comment type="subcellular location">
    <subcellularLocation>
        <location evidence="1">Endomembrane system</location>
        <topology evidence="1">Multi-pass membrane protein</topology>
    </subcellularLocation>
</comment>
<dbReference type="InterPro" id="IPR001193">
    <property type="entry name" value="MBTPS2"/>
</dbReference>
<dbReference type="InterPro" id="IPR041489">
    <property type="entry name" value="PDZ_6"/>
</dbReference>
<proteinExistence type="predicted"/>
<feature type="transmembrane region" description="Helical" evidence="5">
    <location>
        <begin position="181"/>
        <end position="205"/>
    </location>
</feature>
<gene>
    <name evidence="8" type="ORF">L0665_00220</name>
</gene>
<evidence type="ECO:0000256" key="1">
    <source>
        <dbReference type="ARBA" id="ARBA00004127"/>
    </source>
</evidence>
<comment type="caution">
    <text evidence="8">The sequence shown here is derived from an EMBL/GenBank/DDBJ whole genome shotgun (WGS) entry which is preliminary data.</text>
</comment>
<dbReference type="CDD" id="cd06159">
    <property type="entry name" value="S2P-M50_PDZ_Arch"/>
    <property type="match status" value="1"/>
</dbReference>
<keyword evidence="9" id="KW-1185">Reference proteome</keyword>
<keyword evidence="2 5" id="KW-0812">Transmembrane</keyword>
<dbReference type="PANTHER" id="PTHR13325">
    <property type="entry name" value="PROTEASE M50 MEMBRANE-BOUND TRANSCRIPTION FACTOR SITE 2 PROTEASE"/>
    <property type="match status" value="1"/>
</dbReference>
<evidence type="ECO:0000256" key="4">
    <source>
        <dbReference type="ARBA" id="ARBA00023136"/>
    </source>
</evidence>
<dbReference type="GO" id="GO:0012505">
    <property type="term" value="C:endomembrane system"/>
    <property type="evidence" value="ECO:0007669"/>
    <property type="project" value="UniProtKB-SubCell"/>
</dbReference>
<dbReference type="Gene3D" id="2.30.42.10">
    <property type="match status" value="1"/>
</dbReference>
<dbReference type="EMBL" id="JAKELO010000001">
    <property type="protein sequence ID" value="MDE4907052.1"/>
    <property type="molecule type" value="Genomic_DNA"/>
</dbReference>
<keyword evidence="8" id="KW-0378">Hydrolase</keyword>
<dbReference type="RefSeq" id="WP_274923714.1">
    <property type="nucleotide sequence ID" value="NZ_JAKELO010000001.1"/>
</dbReference>
<evidence type="ECO:0000313" key="9">
    <source>
        <dbReference type="Proteomes" id="UP001143747"/>
    </source>
</evidence>
<evidence type="ECO:0000259" key="6">
    <source>
        <dbReference type="Pfam" id="PF02163"/>
    </source>
</evidence>
<dbReference type="GO" id="GO:0004222">
    <property type="term" value="F:metalloendopeptidase activity"/>
    <property type="evidence" value="ECO:0007669"/>
    <property type="project" value="InterPro"/>
</dbReference>